<dbReference type="Proteomes" id="UP000799428">
    <property type="component" value="Unassembled WGS sequence"/>
</dbReference>
<organism evidence="1 2">
    <name type="scientific">Pleomassaria siparia CBS 279.74</name>
    <dbReference type="NCBI Taxonomy" id="1314801"/>
    <lineage>
        <taxon>Eukaryota</taxon>
        <taxon>Fungi</taxon>
        <taxon>Dikarya</taxon>
        <taxon>Ascomycota</taxon>
        <taxon>Pezizomycotina</taxon>
        <taxon>Dothideomycetes</taxon>
        <taxon>Pleosporomycetidae</taxon>
        <taxon>Pleosporales</taxon>
        <taxon>Pleomassariaceae</taxon>
        <taxon>Pleomassaria</taxon>
    </lineage>
</organism>
<dbReference type="EMBL" id="MU005774">
    <property type="protein sequence ID" value="KAF2707267.1"/>
    <property type="molecule type" value="Genomic_DNA"/>
</dbReference>
<proteinExistence type="predicted"/>
<keyword evidence="2" id="KW-1185">Reference proteome</keyword>
<protein>
    <submittedName>
        <fullName evidence="1">Uncharacterized protein</fullName>
    </submittedName>
</protein>
<evidence type="ECO:0000313" key="2">
    <source>
        <dbReference type="Proteomes" id="UP000799428"/>
    </source>
</evidence>
<evidence type="ECO:0000313" key="1">
    <source>
        <dbReference type="EMBL" id="KAF2707267.1"/>
    </source>
</evidence>
<dbReference type="AlphaFoldDB" id="A0A6G1K4G7"/>
<accession>A0A6G1K4G7</accession>
<gene>
    <name evidence="1" type="ORF">K504DRAFT_53521</name>
</gene>
<reference evidence="1" key="1">
    <citation type="journal article" date="2020" name="Stud. Mycol.">
        <title>101 Dothideomycetes genomes: a test case for predicting lifestyles and emergence of pathogens.</title>
        <authorList>
            <person name="Haridas S."/>
            <person name="Albert R."/>
            <person name="Binder M."/>
            <person name="Bloem J."/>
            <person name="Labutti K."/>
            <person name="Salamov A."/>
            <person name="Andreopoulos B."/>
            <person name="Baker S."/>
            <person name="Barry K."/>
            <person name="Bills G."/>
            <person name="Bluhm B."/>
            <person name="Cannon C."/>
            <person name="Castanera R."/>
            <person name="Culley D."/>
            <person name="Daum C."/>
            <person name="Ezra D."/>
            <person name="Gonzalez J."/>
            <person name="Henrissat B."/>
            <person name="Kuo A."/>
            <person name="Liang C."/>
            <person name="Lipzen A."/>
            <person name="Lutzoni F."/>
            <person name="Magnuson J."/>
            <person name="Mondo S."/>
            <person name="Nolan M."/>
            <person name="Ohm R."/>
            <person name="Pangilinan J."/>
            <person name="Park H.-J."/>
            <person name="Ramirez L."/>
            <person name="Alfaro M."/>
            <person name="Sun H."/>
            <person name="Tritt A."/>
            <person name="Yoshinaga Y."/>
            <person name="Zwiers L.-H."/>
            <person name="Turgeon B."/>
            <person name="Goodwin S."/>
            <person name="Spatafora J."/>
            <person name="Crous P."/>
            <person name="Grigoriev I."/>
        </authorList>
    </citation>
    <scope>NUCLEOTIDE SEQUENCE</scope>
    <source>
        <strain evidence="1">CBS 279.74</strain>
    </source>
</reference>
<name>A0A6G1K4G7_9PLEO</name>
<sequence>MPGTLPQEPSCSCVARSFPRPRCPFPNSISKRRQPVASIPSACPHPTLVGASSSTVLPLYSTVLLYYCTVHTRTAVRQHWWLCPEGIWCIWWLVHPRDIDRRSAPPSPFALNQKAGLLLLLLIIITFHSPPRLPYVRTLITTPSFLRFFLLRHLRAPPAATCHNNSRTLSVLDTSASQPSVLRALRHSDC</sequence>